<comment type="subcellular location">
    <subcellularLocation>
        <location evidence="1 9">Cell outer membrane</location>
        <topology evidence="1 9">Multi-pass membrane protein</topology>
    </subcellularLocation>
</comment>
<dbReference type="CDD" id="cd01347">
    <property type="entry name" value="ligand_gated_channel"/>
    <property type="match status" value="1"/>
</dbReference>
<dbReference type="GO" id="GO:0015344">
    <property type="term" value="F:siderophore uptake transmembrane transporter activity"/>
    <property type="evidence" value="ECO:0007669"/>
    <property type="project" value="TreeGrafter"/>
</dbReference>
<protein>
    <submittedName>
        <fullName evidence="11">TonB-dependent receptor</fullName>
    </submittedName>
</protein>
<comment type="similarity">
    <text evidence="9">Belongs to the TonB-dependent receptor family.</text>
</comment>
<dbReference type="InterPro" id="IPR010917">
    <property type="entry name" value="TonB_rcpt_CS"/>
</dbReference>
<dbReference type="PANTHER" id="PTHR30069:SF27">
    <property type="entry name" value="BLL4766 PROTEIN"/>
    <property type="match status" value="1"/>
</dbReference>
<proteinExistence type="inferred from homology"/>
<dbReference type="GO" id="GO:0044718">
    <property type="term" value="P:siderophore transmembrane transport"/>
    <property type="evidence" value="ECO:0007669"/>
    <property type="project" value="TreeGrafter"/>
</dbReference>
<comment type="caution">
    <text evidence="11">The sequence shown here is derived from an EMBL/GenBank/DDBJ whole genome shotgun (WGS) entry which is preliminary data.</text>
</comment>
<evidence type="ECO:0000256" key="4">
    <source>
        <dbReference type="ARBA" id="ARBA00022692"/>
    </source>
</evidence>
<name>A0A3D5QAY6_FLESI</name>
<dbReference type="Gene3D" id="2.170.130.10">
    <property type="entry name" value="TonB-dependent receptor, plug domain"/>
    <property type="match status" value="1"/>
</dbReference>
<dbReference type="InterPro" id="IPR036942">
    <property type="entry name" value="Beta-barrel_TonB_sf"/>
</dbReference>
<evidence type="ECO:0000256" key="2">
    <source>
        <dbReference type="ARBA" id="ARBA00022448"/>
    </source>
</evidence>
<dbReference type="Pfam" id="PF07715">
    <property type="entry name" value="Plug"/>
    <property type="match status" value="1"/>
</dbReference>
<evidence type="ECO:0000256" key="5">
    <source>
        <dbReference type="ARBA" id="ARBA00022729"/>
    </source>
</evidence>
<evidence type="ECO:0000256" key="1">
    <source>
        <dbReference type="ARBA" id="ARBA00004571"/>
    </source>
</evidence>
<keyword evidence="5" id="KW-0732">Signal</keyword>
<dbReference type="PROSITE" id="PS01156">
    <property type="entry name" value="TONB_DEPENDENT_REC_2"/>
    <property type="match status" value="1"/>
</dbReference>
<reference evidence="11 12" key="1">
    <citation type="journal article" date="2018" name="Nat. Biotechnol.">
        <title>A standardized bacterial taxonomy based on genome phylogeny substantially revises the tree of life.</title>
        <authorList>
            <person name="Parks D.H."/>
            <person name="Chuvochina M."/>
            <person name="Waite D.W."/>
            <person name="Rinke C."/>
            <person name="Skarshewski A."/>
            <person name="Chaumeil P.A."/>
            <person name="Hugenholtz P."/>
        </authorList>
    </citation>
    <scope>NUCLEOTIDE SEQUENCE [LARGE SCALE GENOMIC DNA]</scope>
    <source>
        <strain evidence="11">UBA8672</strain>
    </source>
</reference>
<dbReference type="PROSITE" id="PS52016">
    <property type="entry name" value="TONB_DEPENDENT_REC_3"/>
    <property type="match status" value="1"/>
</dbReference>
<keyword evidence="11" id="KW-0675">Receptor</keyword>
<keyword evidence="7 9" id="KW-0472">Membrane</keyword>
<keyword evidence="4 9" id="KW-0812">Transmembrane</keyword>
<dbReference type="InterPro" id="IPR012910">
    <property type="entry name" value="Plug_dom"/>
</dbReference>
<accession>A0A3D5QAY6</accession>
<organism evidence="11 12">
    <name type="scientific">Flexistipes sinusarabici</name>
    <dbReference type="NCBI Taxonomy" id="2352"/>
    <lineage>
        <taxon>Bacteria</taxon>
        <taxon>Pseudomonadati</taxon>
        <taxon>Deferribacterota</taxon>
        <taxon>Deferribacteres</taxon>
        <taxon>Deferribacterales</taxon>
        <taxon>Flexistipitaceae</taxon>
        <taxon>Flexistipes</taxon>
    </lineage>
</organism>
<evidence type="ECO:0000313" key="12">
    <source>
        <dbReference type="Proteomes" id="UP000262325"/>
    </source>
</evidence>
<evidence type="ECO:0000313" key="11">
    <source>
        <dbReference type="EMBL" id="HCW93015.1"/>
    </source>
</evidence>
<evidence type="ECO:0000256" key="3">
    <source>
        <dbReference type="ARBA" id="ARBA00022452"/>
    </source>
</evidence>
<feature type="domain" description="TonB-dependent receptor plug" evidence="10">
    <location>
        <begin position="55"/>
        <end position="157"/>
    </location>
</feature>
<dbReference type="EMBL" id="DPPF01000098">
    <property type="protein sequence ID" value="HCW93015.1"/>
    <property type="molecule type" value="Genomic_DNA"/>
</dbReference>
<evidence type="ECO:0000259" key="10">
    <source>
        <dbReference type="Pfam" id="PF07715"/>
    </source>
</evidence>
<gene>
    <name evidence="11" type="ORF">DHM44_04970</name>
</gene>
<dbReference type="Gene3D" id="2.40.170.20">
    <property type="entry name" value="TonB-dependent receptor, beta-barrel domain"/>
    <property type="match status" value="1"/>
</dbReference>
<dbReference type="PANTHER" id="PTHR30069">
    <property type="entry name" value="TONB-DEPENDENT OUTER MEMBRANE RECEPTOR"/>
    <property type="match status" value="1"/>
</dbReference>
<evidence type="ECO:0000256" key="6">
    <source>
        <dbReference type="ARBA" id="ARBA00023077"/>
    </source>
</evidence>
<dbReference type="InterPro" id="IPR039426">
    <property type="entry name" value="TonB-dep_rcpt-like"/>
</dbReference>
<dbReference type="SUPFAM" id="SSF56935">
    <property type="entry name" value="Porins"/>
    <property type="match status" value="1"/>
</dbReference>
<dbReference type="GO" id="GO:0009279">
    <property type="term" value="C:cell outer membrane"/>
    <property type="evidence" value="ECO:0007669"/>
    <property type="project" value="UniProtKB-SubCell"/>
</dbReference>
<keyword evidence="8 9" id="KW-0998">Cell outer membrane</keyword>
<keyword evidence="3 9" id="KW-1134">Transmembrane beta strand</keyword>
<evidence type="ECO:0000256" key="7">
    <source>
        <dbReference type="ARBA" id="ARBA00023136"/>
    </source>
</evidence>
<keyword evidence="2 9" id="KW-0813">Transport</keyword>
<dbReference type="Proteomes" id="UP000262325">
    <property type="component" value="Unassembled WGS sequence"/>
</dbReference>
<evidence type="ECO:0000256" key="8">
    <source>
        <dbReference type="ARBA" id="ARBA00023237"/>
    </source>
</evidence>
<evidence type="ECO:0000256" key="9">
    <source>
        <dbReference type="PROSITE-ProRule" id="PRU01360"/>
    </source>
</evidence>
<dbReference type="InterPro" id="IPR037066">
    <property type="entry name" value="Plug_dom_sf"/>
</dbReference>
<keyword evidence="6" id="KW-0798">TonB box</keyword>
<dbReference type="AlphaFoldDB" id="A0A3D5QAY6"/>
<sequence>MVRKKVSFKNKGGTMRILITIFFMLLSINIYAVTLEGINVFGEMYTKEDLSRNPSVEVISRKKIDKLSPSSTLDLLSYAAGLQIKSYSKVSSTISMGGFVGDKAAFNNVILVNGRQVNPVDMSSFDINSIPVEMIERVEIYYGPNSVLFGDRATGGAINIITRKPLRSGGYLKAEGGSYDTSDYFAQGTFSGEHLSLLFNADKYRTDGYRDNGEYYKESLSGEATYYGERFDIGINGLYIDKEYGLPGGLTDADIDQFDREHSNTPDDGSDDYEWLIGGNAKLYTGYGDFILDVSQYKRHRDTNWVSYSMKRKDEIESFSVDPSYIYTIESNGYSNKLIAGYSNKNTDLEVFTSNSELNREKESFYLSDTLNIHKTVLETGYRYSKIEDDYKDIDKRKDYDADAYFVKIGYELSKNNFIYIKYDKSFRFPTTDEINEFGGLNSEIEEQTNKAYEIGFKREHDSYHFDALVYKQESNDEIFTNPDYTFMSTEPANTNLDTKKTVFLARFGLNRKNAVFDVAYTYTDSEIDEDPWKGNTAPLVSKHTVKTNIGYKFNNGFGMYYFYRYFSEFYQGNDYDNAAGKVDDYSISDVKISYNFGNIEAYAKINNIFDEEYSNYVIYSDFSGSSYYPAAERNYLAGVKVTF</sequence>